<dbReference type="Gene3D" id="3.40.50.2000">
    <property type="entry name" value="Glycogen Phosphorylase B"/>
    <property type="match status" value="1"/>
</dbReference>
<accession>W8SPP7</accession>
<evidence type="ECO:0000313" key="2">
    <source>
        <dbReference type="Proteomes" id="UP000019593"/>
    </source>
</evidence>
<evidence type="ECO:0000313" key="1">
    <source>
        <dbReference type="EMBL" id="AHM04480.1"/>
    </source>
</evidence>
<protein>
    <submittedName>
        <fullName evidence="1">Uncharacterized protein</fullName>
    </submittedName>
</protein>
<reference evidence="1 2" key="1">
    <citation type="submission" date="2013-03" db="EMBL/GenBank/DDBJ databases">
        <authorList>
            <person name="Fiebig A."/>
            <person name="Goeker M."/>
            <person name="Klenk H.-P.P."/>
        </authorList>
    </citation>
    <scope>NUCLEOTIDE SEQUENCE [LARGE SCALE GENOMIC DNA]</scope>
    <source>
        <strain evidence="2">DSM 19469</strain>
    </source>
</reference>
<dbReference type="EMBL" id="CP004372">
    <property type="protein sequence ID" value="AHM04480.1"/>
    <property type="molecule type" value="Genomic_DNA"/>
</dbReference>
<dbReference type="Proteomes" id="UP000019593">
    <property type="component" value="Chromosome"/>
</dbReference>
<proteinExistence type="predicted"/>
<dbReference type="STRING" id="1294273.roselon_02135"/>
<dbReference type="OrthoDB" id="7818293at2"/>
<dbReference type="KEGG" id="red:roselon_02135"/>
<name>W8SPP7_9RHOB</name>
<keyword evidence="2" id="KW-1185">Reference proteome</keyword>
<dbReference type="eggNOG" id="COG0438">
    <property type="taxonomic scope" value="Bacteria"/>
</dbReference>
<organism evidence="1 2">
    <name type="scientific">Roseicyclus elongatus DSM 19469</name>
    <dbReference type="NCBI Taxonomy" id="1294273"/>
    <lineage>
        <taxon>Bacteria</taxon>
        <taxon>Pseudomonadati</taxon>
        <taxon>Pseudomonadota</taxon>
        <taxon>Alphaproteobacteria</taxon>
        <taxon>Rhodobacterales</taxon>
        <taxon>Roseobacteraceae</taxon>
        <taxon>Roseicyclus</taxon>
    </lineage>
</organism>
<dbReference type="HOGENOM" id="CLU_1446626_0_0_5"/>
<sequence length="187" mass="20356">MIPSLRLLYWRPSAAALVRTRALLPMAEFYNHETGDGAFRLIQKSDYARALQGARVGLCLSDHEGPMRASVEYQLLDLPVVTTEAQGGRIEMMDPAHCRVVPADPRAVADAVQELAAEEIPAGAVRASVLSRLAAHRAALPGLIRPHLQAAFDDASAGVTLDDIGKVDLWRTRDAEVIRREVDAMPV</sequence>
<gene>
    <name evidence="1" type="ORF">roselon_02135</name>
</gene>
<dbReference type="AlphaFoldDB" id="W8SPP7"/>
<dbReference type="SUPFAM" id="SSF53756">
    <property type="entry name" value="UDP-Glycosyltransferase/glycogen phosphorylase"/>
    <property type="match status" value="1"/>
</dbReference>
<dbReference type="RefSeq" id="WP_025312269.1">
    <property type="nucleotide sequence ID" value="NZ_CP004372.1"/>
</dbReference>